<evidence type="ECO:0000313" key="3">
    <source>
        <dbReference type="Proteomes" id="UP000011744"/>
    </source>
</evidence>
<proteinExistence type="predicted"/>
<name>M3AGH7_9PROT</name>
<dbReference type="SUPFAM" id="SSF53850">
    <property type="entry name" value="Periplasmic binding protein-like II"/>
    <property type="match status" value="1"/>
</dbReference>
<keyword evidence="1" id="KW-0812">Transmembrane</keyword>
<evidence type="ECO:0000313" key="2">
    <source>
        <dbReference type="EMBL" id="EME71664.1"/>
    </source>
</evidence>
<comment type="caution">
    <text evidence="2">The sequence shown here is derived from an EMBL/GenBank/DDBJ whole genome shotgun (WGS) entry which is preliminary data.</text>
</comment>
<dbReference type="PANTHER" id="PTHR42941">
    <property type="entry name" value="SLL1037 PROTEIN"/>
    <property type="match status" value="1"/>
</dbReference>
<keyword evidence="3" id="KW-1185">Reference proteome</keyword>
<dbReference type="PATRIC" id="fig|1244869.3.peg.393"/>
<dbReference type="EMBL" id="AONQ01000003">
    <property type="protein sequence ID" value="EME71664.1"/>
    <property type="molecule type" value="Genomic_DNA"/>
</dbReference>
<evidence type="ECO:0000256" key="1">
    <source>
        <dbReference type="SAM" id="Phobius"/>
    </source>
</evidence>
<feature type="transmembrane region" description="Helical" evidence="1">
    <location>
        <begin position="328"/>
        <end position="351"/>
    </location>
</feature>
<dbReference type="Gene3D" id="3.40.190.10">
    <property type="entry name" value="Periplasmic binding protein-like II"/>
    <property type="match status" value="2"/>
</dbReference>
<dbReference type="Proteomes" id="UP000011744">
    <property type="component" value="Unassembled WGS sequence"/>
</dbReference>
<dbReference type="Pfam" id="PF16868">
    <property type="entry name" value="NMT1_3"/>
    <property type="match status" value="1"/>
</dbReference>
<dbReference type="RefSeq" id="WP_008613735.1">
    <property type="nucleotide sequence ID" value="NZ_AONQ01000003.1"/>
</dbReference>
<sequence>MRNRTKILLLALLTLALTALVVGAVGYWYYKPTTVTIAVGPEASPEHRFARKLAEVLTNNRASIRLQVLASDAAIHNLPRFAQHEADLVVVRTDERRIPPSARAIAILEEEVLLLITPPRSKFKSLADMERRRAVVVGRDGRNETFVRRLLEQYKHDPKLINLRTVPPSAALDQLLGPGGAADVVVVLEPLSRLSGADDFQDLAHRLKGFTVHAIRDAKALERKMPGLYAETLEAGLLVGSPRIPDEELETVALQRILVARAKMPEAQVVDLMRALFESGRQLAVEESFATRIEPPATEKGGLIAIHPGADQYVASDVKTFFDRYSDLLYVGLSAAGILGSGAAALYGTVFRRAPIHAGRRAQALMGLRDRARAGRDGTELDAVESELEAVLDEVLGGLADGSISPRGLDAFRLAYDSAREALTMARRGGGAPHPTT</sequence>
<reference evidence="2 3" key="1">
    <citation type="journal article" date="2014" name="Genome Announc.">
        <title>Draft Genome Sequence of Magnetospirillum sp. Strain SO-1, a Freshwater Magnetotactic Bacterium Isolated from the Ol'khovka River, Russia.</title>
        <authorList>
            <person name="Grouzdev D.S."/>
            <person name="Dziuba M.V."/>
            <person name="Sukhacheva M.S."/>
            <person name="Mardanov A.V."/>
            <person name="Beletskiy A.V."/>
            <person name="Kuznetsov B.B."/>
            <person name="Skryabin K.G."/>
        </authorList>
    </citation>
    <scope>NUCLEOTIDE SEQUENCE [LARGE SCALE GENOMIC DNA]</scope>
    <source>
        <strain evidence="2 3">SO-1</strain>
    </source>
</reference>
<dbReference type="AlphaFoldDB" id="M3AGH7"/>
<dbReference type="PANTHER" id="PTHR42941:SF1">
    <property type="entry name" value="SLL1037 PROTEIN"/>
    <property type="match status" value="1"/>
</dbReference>
<keyword evidence="1" id="KW-0472">Membrane</keyword>
<dbReference type="STRING" id="1244869.H261_01991"/>
<organism evidence="2 3">
    <name type="scientific">Paramagnetospirillum caucaseum</name>
    <dbReference type="NCBI Taxonomy" id="1244869"/>
    <lineage>
        <taxon>Bacteria</taxon>
        <taxon>Pseudomonadati</taxon>
        <taxon>Pseudomonadota</taxon>
        <taxon>Alphaproteobacteria</taxon>
        <taxon>Rhodospirillales</taxon>
        <taxon>Magnetospirillaceae</taxon>
        <taxon>Paramagnetospirillum</taxon>
    </lineage>
</organism>
<dbReference type="OrthoDB" id="8253130at2"/>
<gene>
    <name evidence="2" type="ORF">H261_01991</name>
</gene>
<dbReference type="InterPro" id="IPR011852">
    <property type="entry name" value="TRAP_TAXI"/>
</dbReference>
<accession>M3AGH7</accession>
<keyword evidence="1" id="KW-1133">Transmembrane helix</keyword>
<dbReference type="eggNOG" id="COG2358">
    <property type="taxonomic scope" value="Bacteria"/>
</dbReference>
<protein>
    <submittedName>
        <fullName evidence="2">TRAP-type transport system</fullName>
    </submittedName>
</protein>